<proteinExistence type="predicted"/>
<evidence type="ECO:0000313" key="2">
    <source>
        <dbReference type="EMBL" id="DAD43572.1"/>
    </source>
</evidence>
<dbReference type="AlphaFoldDB" id="A0A822ZEL4"/>
<protein>
    <submittedName>
        <fullName evidence="2">Uncharacterized protein</fullName>
    </submittedName>
</protein>
<comment type="caution">
    <text evidence="2">The sequence shown here is derived from an EMBL/GenBank/DDBJ whole genome shotgun (WGS) entry which is preliminary data.</text>
</comment>
<evidence type="ECO:0000256" key="1">
    <source>
        <dbReference type="SAM" id="Phobius"/>
    </source>
</evidence>
<organism evidence="2 3">
    <name type="scientific">Nelumbo nucifera</name>
    <name type="common">Sacred lotus</name>
    <dbReference type="NCBI Taxonomy" id="4432"/>
    <lineage>
        <taxon>Eukaryota</taxon>
        <taxon>Viridiplantae</taxon>
        <taxon>Streptophyta</taxon>
        <taxon>Embryophyta</taxon>
        <taxon>Tracheophyta</taxon>
        <taxon>Spermatophyta</taxon>
        <taxon>Magnoliopsida</taxon>
        <taxon>Proteales</taxon>
        <taxon>Nelumbonaceae</taxon>
        <taxon>Nelumbo</taxon>
    </lineage>
</organism>
<dbReference type="EMBL" id="DUZY01000006">
    <property type="protein sequence ID" value="DAD43572.1"/>
    <property type="molecule type" value="Genomic_DNA"/>
</dbReference>
<feature type="transmembrane region" description="Helical" evidence="1">
    <location>
        <begin position="20"/>
        <end position="38"/>
    </location>
</feature>
<name>A0A822ZEL4_NELNU</name>
<keyword evidence="3" id="KW-1185">Reference proteome</keyword>
<keyword evidence="1" id="KW-0812">Transmembrane</keyword>
<reference evidence="2 3" key="1">
    <citation type="journal article" date="2020" name="Mol. Biol. Evol.">
        <title>Distinct Expression and Methylation Patterns for Genes with Different Fates following a Single Whole-Genome Duplication in Flowering Plants.</title>
        <authorList>
            <person name="Shi T."/>
            <person name="Rahmani R.S."/>
            <person name="Gugger P.F."/>
            <person name="Wang M."/>
            <person name="Li H."/>
            <person name="Zhang Y."/>
            <person name="Li Z."/>
            <person name="Wang Q."/>
            <person name="Van de Peer Y."/>
            <person name="Marchal K."/>
            <person name="Chen J."/>
        </authorList>
    </citation>
    <scope>NUCLEOTIDE SEQUENCE [LARGE SCALE GENOMIC DNA]</scope>
    <source>
        <tissue evidence="2">Leaf</tissue>
    </source>
</reference>
<accession>A0A822ZEL4</accession>
<dbReference type="Proteomes" id="UP000607653">
    <property type="component" value="Unassembled WGS sequence"/>
</dbReference>
<evidence type="ECO:0000313" key="3">
    <source>
        <dbReference type="Proteomes" id="UP000607653"/>
    </source>
</evidence>
<keyword evidence="1" id="KW-0472">Membrane</keyword>
<sequence length="48" mass="5621">MPHAHSQTVVVENPMSVDESGKLVILLLPNYFWLSFFFKFPRPIQCQK</sequence>
<gene>
    <name evidence="2" type="ORF">HUJ06_001802</name>
</gene>
<keyword evidence="1" id="KW-1133">Transmembrane helix</keyword>